<feature type="domain" description="TF-B3" evidence="7">
    <location>
        <begin position="236"/>
        <end position="329"/>
    </location>
</feature>
<evidence type="ECO:0000256" key="5">
    <source>
        <dbReference type="ARBA" id="ARBA00023242"/>
    </source>
</evidence>
<keyword evidence="2" id="KW-0805">Transcription regulation</keyword>
<dbReference type="Gene3D" id="2.40.330.10">
    <property type="entry name" value="DNA-binding pseudobarrel domain"/>
    <property type="match status" value="2"/>
</dbReference>
<dbReference type="CDD" id="cd10017">
    <property type="entry name" value="B3_DNA"/>
    <property type="match status" value="1"/>
</dbReference>
<evidence type="ECO:0000313" key="9">
    <source>
        <dbReference type="Proteomes" id="UP000237347"/>
    </source>
</evidence>
<dbReference type="GO" id="GO:0003677">
    <property type="term" value="F:DNA binding"/>
    <property type="evidence" value="ECO:0007669"/>
    <property type="project" value="UniProtKB-KW"/>
</dbReference>
<comment type="subcellular location">
    <subcellularLocation>
        <location evidence="1">Nucleus</location>
    </subcellularLocation>
</comment>
<dbReference type="InterPro" id="IPR003340">
    <property type="entry name" value="B3_DNA-bd"/>
</dbReference>
<evidence type="ECO:0000256" key="6">
    <source>
        <dbReference type="SAM" id="MobiDB-lite"/>
    </source>
</evidence>
<protein>
    <submittedName>
        <fullName evidence="8">B3 domain-containing transcription factor vrn1</fullName>
    </submittedName>
</protein>
<comment type="caution">
    <text evidence="8">The sequence shown here is derived from an EMBL/GenBank/DDBJ whole genome shotgun (WGS) entry which is preliminary data.</text>
</comment>
<reference evidence="8 9" key="1">
    <citation type="journal article" date="2018" name="Sci. Data">
        <title>The draft genome sequence of cork oak.</title>
        <authorList>
            <person name="Ramos A.M."/>
            <person name="Usie A."/>
            <person name="Barbosa P."/>
            <person name="Barros P.M."/>
            <person name="Capote T."/>
            <person name="Chaves I."/>
            <person name="Simoes F."/>
            <person name="Abreu I."/>
            <person name="Carrasquinho I."/>
            <person name="Faro C."/>
            <person name="Guimaraes J.B."/>
            <person name="Mendonca D."/>
            <person name="Nobrega F."/>
            <person name="Rodrigues L."/>
            <person name="Saibo N.J.M."/>
            <person name="Varela M.C."/>
            <person name="Egas C."/>
            <person name="Matos J."/>
            <person name="Miguel C.M."/>
            <person name="Oliveira M.M."/>
            <person name="Ricardo C.P."/>
            <person name="Goncalves S."/>
        </authorList>
    </citation>
    <scope>NUCLEOTIDE SEQUENCE [LARGE SCALE GENOMIC DNA]</scope>
    <source>
        <strain evidence="9">cv. HL8</strain>
    </source>
</reference>
<keyword evidence="3" id="KW-0238">DNA-binding</keyword>
<dbReference type="PANTHER" id="PTHR31920">
    <property type="entry name" value="B3 DOMAIN-CONTAINING"/>
    <property type="match status" value="1"/>
</dbReference>
<dbReference type="AlphaFoldDB" id="A0AAW0LYK8"/>
<dbReference type="Pfam" id="PF02362">
    <property type="entry name" value="B3"/>
    <property type="match status" value="1"/>
</dbReference>
<sequence>MEDNESDDNSIEIINGFMPSRETGDKPPVQCPLPHKRAKTNPSMLEKSKRRFGPSFTRRESSSLNFTLLSLSGSAHGVGRNQVGCKSSPLVKVESDCNLDESFSHDQCPNKDGGVAENDLVRANALKSENPLFTVIIHPSYINGKDRASLPNSIINYLPREGFTKDYTKGSTLIVKLEVVDWFWPVKLYIYEEKYSSCVVFVGWFAFVRDNTLTMTSQRRRDNGDGPVDLTTHFPHFFKIIMPQTLAEGKLRIPKKFISESGVDLANLAFLMIPNGTKWTVKLTKCDGEVCFQNGWFEFASCYALTMGHLLVFRYEGNSQFSVLIFNATTTKVD</sequence>
<evidence type="ECO:0000256" key="3">
    <source>
        <dbReference type="ARBA" id="ARBA00023125"/>
    </source>
</evidence>
<keyword evidence="9" id="KW-1185">Reference proteome</keyword>
<keyword evidence="4" id="KW-0804">Transcription</keyword>
<keyword evidence="5" id="KW-0539">Nucleus</keyword>
<evidence type="ECO:0000256" key="1">
    <source>
        <dbReference type="ARBA" id="ARBA00004123"/>
    </source>
</evidence>
<accession>A0AAW0LYK8</accession>
<dbReference type="InterPro" id="IPR015300">
    <property type="entry name" value="DNA-bd_pseudobarrel_sf"/>
</dbReference>
<evidence type="ECO:0000259" key="7">
    <source>
        <dbReference type="PROSITE" id="PS50863"/>
    </source>
</evidence>
<dbReference type="EMBL" id="PKMF04000040">
    <property type="protein sequence ID" value="KAK7855986.1"/>
    <property type="molecule type" value="Genomic_DNA"/>
</dbReference>
<dbReference type="Proteomes" id="UP000237347">
    <property type="component" value="Unassembled WGS sequence"/>
</dbReference>
<feature type="compositionally biased region" description="Acidic residues" evidence="6">
    <location>
        <begin position="1"/>
        <end position="10"/>
    </location>
</feature>
<dbReference type="PANTHER" id="PTHR31920:SF108">
    <property type="entry name" value="B3 DOMAIN-CONTAINING TRANSCRIPTION FACTOR VRN1-LIKE"/>
    <property type="match status" value="1"/>
</dbReference>
<dbReference type="InterPro" id="IPR050655">
    <property type="entry name" value="Plant_B3_domain"/>
</dbReference>
<proteinExistence type="predicted"/>
<evidence type="ECO:0000313" key="8">
    <source>
        <dbReference type="EMBL" id="KAK7855986.1"/>
    </source>
</evidence>
<gene>
    <name evidence="8" type="primary">VRN1_5</name>
    <name evidence="8" type="ORF">CFP56_025491</name>
</gene>
<name>A0AAW0LYK8_QUESU</name>
<feature type="region of interest" description="Disordered" evidence="6">
    <location>
        <begin position="1"/>
        <end position="44"/>
    </location>
</feature>
<evidence type="ECO:0000256" key="4">
    <source>
        <dbReference type="ARBA" id="ARBA00023163"/>
    </source>
</evidence>
<dbReference type="SMART" id="SM01019">
    <property type="entry name" value="B3"/>
    <property type="match status" value="1"/>
</dbReference>
<organism evidence="8 9">
    <name type="scientific">Quercus suber</name>
    <name type="common">Cork oak</name>
    <dbReference type="NCBI Taxonomy" id="58331"/>
    <lineage>
        <taxon>Eukaryota</taxon>
        <taxon>Viridiplantae</taxon>
        <taxon>Streptophyta</taxon>
        <taxon>Embryophyta</taxon>
        <taxon>Tracheophyta</taxon>
        <taxon>Spermatophyta</taxon>
        <taxon>Magnoliopsida</taxon>
        <taxon>eudicotyledons</taxon>
        <taxon>Gunneridae</taxon>
        <taxon>Pentapetalae</taxon>
        <taxon>rosids</taxon>
        <taxon>fabids</taxon>
        <taxon>Fagales</taxon>
        <taxon>Fagaceae</taxon>
        <taxon>Quercus</taxon>
    </lineage>
</organism>
<dbReference type="PROSITE" id="PS50863">
    <property type="entry name" value="B3"/>
    <property type="match status" value="1"/>
</dbReference>
<dbReference type="GO" id="GO:0005634">
    <property type="term" value="C:nucleus"/>
    <property type="evidence" value="ECO:0007669"/>
    <property type="project" value="UniProtKB-SubCell"/>
</dbReference>
<dbReference type="SUPFAM" id="SSF101936">
    <property type="entry name" value="DNA-binding pseudobarrel domain"/>
    <property type="match status" value="2"/>
</dbReference>
<evidence type="ECO:0000256" key="2">
    <source>
        <dbReference type="ARBA" id="ARBA00023015"/>
    </source>
</evidence>